<dbReference type="Gene3D" id="1.10.260.40">
    <property type="entry name" value="lambda repressor-like DNA-binding domains"/>
    <property type="match status" value="1"/>
</dbReference>
<comment type="caution">
    <text evidence="5">The sequence shown here is derived from an EMBL/GenBank/DDBJ whole genome shotgun (WGS) entry which is preliminary data.</text>
</comment>
<dbReference type="SUPFAM" id="SSF47413">
    <property type="entry name" value="lambda repressor-like DNA-binding domains"/>
    <property type="match status" value="1"/>
</dbReference>
<dbReference type="InterPro" id="IPR010982">
    <property type="entry name" value="Lambda_DNA-bd_dom_sf"/>
</dbReference>
<dbReference type="AlphaFoldDB" id="A0A853FEA3"/>
<feature type="domain" description="HTH lacI-type" evidence="4">
    <location>
        <begin position="38"/>
        <end position="92"/>
    </location>
</feature>
<dbReference type="CDD" id="cd01392">
    <property type="entry name" value="HTH_LacI"/>
    <property type="match status" value="1"/>
</dbReference>
<dbReference type="InterPro" id="IPR046335">
    <property type="entry name" value="LacI/GalR-like_sensor"/>
</dbReference>
<evidence type="ECO:0000256" key="1">
    <source>
        <dbReference type="ARBA" id="ARBA00023015"/>
    </source>
</evidence>
<name>A0A853FEA3_9BURK</name>
<keyword evidence="1" id="KW-0805">Transcription regulation</keyword>
<dbReference type="InterPro" id="IPR000843">
    <property type="entry name" value="HTH_LacI"/>
</dbReference>
<accession>A0A853FEA3</accession>
<reference evidence="5 6" key="1">
    <citation type="submission" date="2020-07" db="EMBL/GenBank/DDBJ databases">
        <title>Taxonomic revisions and descriptions of new bacterial species based on genomic comparisons in the high-G+C-content subgroup of the family Alcaligenaceae.</title>
        <authorList>
            <person name="Szabo A."/>
            <person name="Felfoldi T."/>
        </authorList>
    </citation>
    <scope>NUCLEOTIDE SEQUENCE [LARGE SCALE GENOMIC DNA]</scope>
    <source>
        <strain evidence="5 6">DSM 25264</strain>
    </source>
</reference>
<keyword evidence="6" id="KW-1185">Reference proteome</keyword>
<dbReference type="SMART" id="SM00354">
    <property type="entry name" value="HTH_LACI"/>
    <property type="match status" value="1"/>
</dbReference>
<dbReference type="Proteomes" id="UP000580517">
    <property type="component" value="Unassembled WGS sequence"/>
</dbReference>
<proteinExistence type="predicted"/>
<dbReference type="PANTHER" id="PTHR30146">
    <property type="entry name" value="LACI-RELATED TRANSCRIPTIONAL REPRESSOR"/>
    <property type="match status" value="1"/>
</dbReference>
<dbReference type="Gene3D" id="3.40.50.2300">
    <property type="match status" value="2"/>
</dbReference>
<dbReference type="PANTHER" id="PTHR30146:SF109">
    <property type="entry name" value="HTH-TYPE TRANSCRIPTIONAL REGULATOR GALS"/>
    <property type="match status" value="1"/>
</dbReference>
<organism evidence="5 6">
    <name type="scientific">Allopusillimonas soli</name>
    <dbReference type="NCBI Taxonomy" id="659016"/>
    <lineage>
        <taxon>Bacteria</taxon>
        <taxon>Pseudomonadati</taxon>
        <taxon>Pseudomonadota</taxon>
        <taxon>Betaproteobacteria</taxon>
        <taxon>Burkholderiales</taxon>
        <taxon>Alcaligenaceae</taxon>
        <taxon>Allopusillimonas</taxon>
    </lineage>
</organism>
<evidence type="ECO:0000259" key="4">
    <source>
        <dbReference type="PROSITE" id="PS50932"/>
    </source>
</evidence>
<dbReference type="CDD" id="cd06284">
    <property type="entry name" value="PBP1_LacI-like"/>
    <property type="match status" value="1"/>
</dbReference>
<dbReference type="PROSITE" id="PS50932">
    <property type="entry name" value="HTH_LACI_2"/>
    <property type="match status" value="1"/>
</dbReference>
<dbReference type="SUPFAM" id="SSF53822">
    <property type="entry name" value="Periplasmic binding protein-like I"/>
    <property type="match status" value="1"/>
</dbReference>
<dbReference type="RefSeq" id="WP_167668958.1">
    <property type="nucleotide sequence ID" value="NZ_JACCEW010000005.1"/>
</dbReference>
<dbReference type="InterPro" id="IPR028082">
    <property type="entry name" value="Peripla_BP_I"/>
</dbReference>
<protein>
    <submittedName>
        <fullName evidence="5">LacI family DNA-binding transcriptional regulator</fullName>
    </submittedName>
</protein>
<dbReference type="Pfam" id="PF13377">
    <property type="entry name" value="Peripla_BP_3"/>
    <property type="match status" value="1"/>
</dbReference>
<evidence type="ECO:0000256" key="3">
    <source>
        <dbReference type="ARBA" id="ARBA00023163"/>
    </source>
</evidence>
<evidence type="ECO:0000313" key="6">
    <source>
        <dbReference type="Proteomes" id="UP000580517"/>
    </source>
</evidence>
<dbReference type="GO" id="GO:0003700">
    <property type="term" value="F:DNA-binding transcription factor activity"/>
    <property type="evidence" value="ECO:0007669"/>
    <property type="project" value="TreeGrafter"/>
</dbReference>
<keyword evidence="3" id="KW-0804">Transcription</keyword>
<evidence type="ECO:0000313" key="5">
    <source>
        <dbReference type="EMBL" id="NYT38219.1"/>
    </source>
</evidence>
<keyword evidence="2 5" id="KW-0238">DNA-binding</keyword>
<dbReference type="Pfam" id="PF00356">
    <property type="entry name" value="LacI"/>
    <property type="match status" value="1"/>
</dbReference>
<dbReference type="GO" id="GO:0000976">
    <property type="term" value="F:transcription cis-regulatory region binding"/>
    <property type="evidence" value="ECO:0007669"/>
    <property type="project" value="TreeGrafter"/>
</dbReference>
<evidence type="ECO:0000256" key="2">
    <source>
        <dbReference type="ARBA" id="ARBA00023125"/>
    </source>
</evidence>
<dbReference type="EMBL" id="JACCEW010000005">
    <property type="protein sequence ID" value="NYT38219.1"/>
    <property type="molecule type" value="Genomic_DNA"/>
</dbReference>
<gene>
    <name evidence="5" type="ORF">H0A68_15140</name>
</gene>
<sequence length="365" mass="39208">MGKGSAAQDNVIDYINVEQAVGAKHHQLDGDAAGEGKVSISQVAAHAGVSVATVSRVLNASQAVRESTRARVTASIHALGYRVNQLARSLRTDESRLLLVMVPDIGNPFYAQIVQGIDEAVQARSYALLLCETNGDPFRERRYLDLLHTRRADGAICLDPDTVQQARQAEALHFPWVACCEFDRGAGIPYAGIDNRAAAREAAAYLLDKGHCRIAFVNSDTRYMYARERLQGYMDALAAAGIEVEDEYLVRAEGLDFAAGRSAVAGLLALTDPPTAIFAVSDTLALGVMRGLHDSGLSVPGDMAVMGFDDIDLARQTCPSLTTVAQPMRDLGRHAAALLLRRLDTQKSGAEGIILPHSLVLRESA</sequence>